<dbReference type="PANTHER" id="PTHR43335">
    <property type="entry name" value="ABC TRANSPORTER, ATP-BINDING PROTEIN"/>
    <property type="match status" value="1"/>
</dbReference>
<proteinExistence type="inferred from homology"/>
<dbReference type="Pfam" id="PF00005">
    <property type="entry name" value="ABC_tran"/>
    <property type="match status" value="1"/>
</dbReference>
<evidence type="ECO:0000259" key="5">
    <source>
        <dbReference type="PROSITE" id="PS50893"/>
    </source>
</evidence>
<dbReference type="InterPro" id="IPR003439">
    <property type="entry name" value="ABC_transporter-like_ATP-bd"/>
</dbReference>
<reference evidence="6 7" key="1">
    <citation type="submission" date="2023-01" db="EMBL/GenBank/DDBJ databases">
        <title>Draft genome sequence of Nocardiopsis sp. RSe5-2 isolated from halophytes.</title>
        <authorList>
            <person name="Duangmal K."/>
            <person name="Chantavorakit T."/>
        </authorList>
    </citation>
    <scope>NUCLEOTIDE SEQUENCE [LARGE SCALE GENOMIC DNA]</scope>
    <source>
        <strain evidence="6 7">RSe5-2</strain>
    </source>
</reference>
<feature type="domain" description="ABC transporter" evidence="5">
    <location>
        <begin position="1"/>
        <end position="232"/>
    </location>
</feature>
<dbReference type="SMART" id="SM00382">
    <property type="entry name" value="AAA"/>
    <property type="match status" value="1"/>
</dbReference>
<name>A0ABT4UC12_9ACTN</name>
<dbReference type="InterPro" id="IPR003593">
    <property type="entry name" value="AAA+_ATPase"/>
</dbReference>
<dbReference type="PROSITE" id="PS50893">
    <property type="entry name" value="ABC_TRANSPORTER_2"/>
    <property type="match status" value="1"/>
</dbReference>
<gene>
    <name evidence="6" type="ORF">O4J56_28030</name>
</gene>
<comment type="caution">
    <text evidence="6">The sequence shown here is derived from an EMBL/GenBank/DDBJ whole genome shotgun (WGS) entry which is preliminary data.</text>
</comment>
<evidence type="ECO:0000313" key="6">
    <source>
        <dbReference type="EMBL" id="MDA2814525.1"/>
    </source>
</evidence>
<protein>
    <submittedName>
        <fullName evidence="6">ATP-binding cassette domain-containing protein</fullName>
    </submittedName>
</protein>
<evidence type="ECO:0000256" key="1">
    <source>
        <dbReference type="ARBA" id="ARBA00005417"/>
    </source>
</evidence>
<evidence type="ECO:0000256" key="4">
    <source>
        <dbReference type="ARBA" id="ARBA00022840"/>
    </source>
</evidence>
<evidence type="ECO:0000256" key="2">
    <source>
        <dbReference type="ARBA" id="ARBA00022448"/>
    </source>
</evidence>
<dbReference type="PANTHER" id="PTHR43335:SF2">
    <property type="entry name" value="ABC TRANSPORTER, ATP-BINDING PROTEIN"/>
    <property type="match status" value="1"/>
</dbReference>
<keyword evidence="4 6" id="KW-0067">ATP-binding</keyword>
<keyword evidence="3" id="KW-0547">Nucleotide-binding</keyword>
<organism evidence="6 7">
    <name type="scientific">Nocardiopsis endophytica</name>
    <dbReference type="NCBI Taxonomy" id="3018445"/>
    <lineage>
        <taxon>Bacteria</taxon>
        <taxon>Bacillati</taxon>
        <taxon>Actinomycetota</taxon>
        <taxon>Actinomycetes</taxon>
        <taxon>Streptosporangiales</taxon>
        <taxon>Nocardiopsidaceae</taxon>
        <taxon>Nocardiopsis</taxon>
    </lineage>
</organism>
<dbReference type="Gene3D" id="3.40.50.300">
    <property type="entry name" value="P-loop containing nucleotide triphosphate hydrolases"/>
    <property type="match status" value="1"/>
</dbReference>
<dbReference type="GO" id="GO:0005524">
    <property type="term" value="F:ATP binding"/>
    <property type="evidence" value="ECO:0007669"/>
    <property type="project" value="UniProtKB-KW"/>
</dbReference>
<dbReference type="RefSeq" id="WP_270689951.1">
    <property type="nucleotide sequence ID" value="NZ_JAQFWQ010000126.1"/>
</dbReference>
<dbReference type="SUPFAM" id="SSF52540">
    <property type="entry name" value="P-loop containing nucleoside triphosphate hydrolases"/>
    <property type="match status" value="1"/>
</dbReference>
<keyword evidence="7" id="KW-1185">Reference proteome</keyword>
<evidence type="ECO:0000313" key="7">
    <source>
        <dbReference type="Proteomes" id="UP001527866"/>
    </source>
</evidence>
<sequence>MVIAGLSHTYRRRRVLDGVDAAFGPGVLGLLGPNGAGKTTLLRLLAGVLRPRSGRVEALGHDLRTRAGRRALRRDLGYLPQETRLPPDMSPRDFLDYIGLLKGMPDPRERAHQAEDLIRRLGLAEEADRRMGTLSAGARRRTGAAQALMGRPRLVVLDEPTAGLDPEERVRLRTLLASLDDACTVIVSTHLLDDVKALSPEIAVLARGRMVFSGPPGDLVADAPRPDARSGRPSLEEGYAALMRTVREEE</sequence>
<dbReference type="EMBL" id="JAQFWQ010000126">
    <property type="protein sequence ID" value="MDA2814525.1"/>
    <property type="molecule type" value="Genomic_DNA"/>
</dbReference>
<dbReference type="InterPro" id="IPR027417">
    <property type="entry name" value="P-loop_NTPase"/>
</dbReference>
<comment type="similarity">
    <text evidence="1">Belongs to the ABC transporter superfamily.</text>
</comment>
<keyword evidence="2" id="KW-0813">Transport</keyword>
<dbReference type="Proteomes" id="UP001527866">
    <property type="component" value="Unassembled WGS sequence"/>
</dbReference>
<accession>A0ABT4UC12</accession>
<evidence type="ECO:0000256" key="3">
    <source>
        <dbReference type="ARBA" id="ARBA00022741"/>
    </source>
</evidence>